<reference evidence="19 20" key="1">
    <citation type="submission" date="2022-01" db="EMBL/GenBank/DDBJ databases">
        <title>A chromosome-scale genome assembly of the false clownfish, Amphiprion ocellaris.</title>
        <authorList>
            <person name="Ryu T."/>
        </authorList>
    </citation>
    <scope>NUCLEOTIDE SEQUENCE [LARGE SCALE GENOMIC DNA]</scope>
</reference>
<dbReference type="GO" id="GO:0035556">
    <property type="term" value="P:intracellular signal transduction"/>
    <property type="evidence" value="ECO:0007669"/>
    <property type="project" value="TreeGrafter"/>
</dbReference>
<sequence length="163" mass="18984">VVMELCENRDLLNYISVRGALKESSSCRLFKQLCKALQYLHNMDVGHRDLKCENLLLDKHSNLKVCDFEFSKRLSYVDGQMALSETYCGTSSYAAPEILKNFPYNPKVSNVWSMAQLYLPLAAYHLLGLNQFQCEWTKNTAHVLCKMWHLLQAGRFTYIYQIW</sequence>
<evidence type="ECO:0000256" key="12">
    <source>
        <dbReference type="ARBA" id="ARBA00022840"/>
    </source>
</evidence>
<evidence type="ECO:0000256" key="9">
    <source>
        <dbReference type="ARBA" id="ARBA00022741"/>
    </source>
</evidence>
<dbReference type="InterPro" id="IPR000719">
    <property type="entry name" value="Prot_kinase_dom"/>
</dbReference>
<protein>
    <recommendedName>
        <fullName evidence="3">non-specific serine/threonine protein kinase</fullName>
        <ecNumber evidence="3">2.7.11.1</ecNumber>
    </recommendedName>
</protein>
<evidence type="ECO:0000256" key="6">
    <source>
        <dbReference type="ARBA" id="ARBA00022553"/>
    </source>
</evidence>
<dbReference type="GO" id="GO:0005524">
    <property type="term" value="F:ATP binding"/>
    <property type="evidence" value="ECO:0007669"/>
    <property type="project" value="UniProtKB-KW"/>
</dbReference>
<feature type="domain" description="Protein kinase" evidence="18">
    <location>
        <begin position="1"/>
        <end position="163"/>
    </location>
</feature>
<keyword evidence="4" id="KW-0217">Developmental protein</keyword>
<dbReference type="PANTHER" id="PTHR24346:SF102">
    <property type="entry name" value="TESTIS-SPECIFIC SERINE_THREONINE-PROTEIN KINASE 1"/>
    <property type="match status" value="1"/>
</dbReference>
<dbReference type="GO" id="GO:0050321">
    <property type="term" value="F:tau-protein kinase activity"/>
    <property type="evidence" value="ECO:0007669"/>
    <property type="project" value="TreeGrafter"/>
</dbReference>
<dbReference type="InterPro" id="IPR008271">
    <property type="entry name" value="Ser/Thr_kinase_AS"/>
</dbReference>
<dbReference type="SMART" id="SM00220">
    <property type="entry name" value="S_TKc"/>
    <property type="match status" value="1"/>
</dbReference>
<evidence type="ECO:0000256" key="14">
    <source>
        <dbReference type="ARBA" id="ARBA00022843"/>
    </source>
</evidence>
<dbReference type="InterPro" id="IPR011009">
    <property type="entry name" value="Kinase-like_dom_sf"/>
</dbReference>
<evidence type="ECO:0000256" key="4">
    <source>
        <dbReference type="ARBA" id="ARBA00022473"/>
    </source>
</evidence>
<keyword evidence="20" id="KW-1185">Reference proteome</keyword>
<keyword evidence="15" id="KW-0744">Spermatogenesis</keyword>
<name>A0AAQ5Y8R6_AMPOC</name>
<keyword evidence="12" id="KW-0067">ATP-binding</keyword>
<accession>A0AAQ5Y8R6</accession>
<evidence type="ECO:0000313" key="20">
    <source>
        <dbReference type="Proteomes" id="UP001501940"/>
    </source>
</evidence>
<comment type="similarity">
    <text evidence="2">Belongs to the protein kinase superfamily. CAMK Ser/Thr protein kinase family.</text>
</comment>
<dbReference type="SUPFAM" id="SSF56112">
    <property type="entry name" value="Protein kinase-like (PK-like)"/>
    <property type="match status" value="1"/>
</dbReference>
<evidence type="ECO:0000256" key="13">
    <source>
        <dbReference type="ARBA" id="ARBA00022842"/>
    </source>
</evidence>
<evidence type="ECO:0000256" key="11">
    <source>
        <dbReference type="ARBA" id="ARBA00022782"/>
    </source>
</evidence>
<dbReference type="Pfam" id="PF00069">
    <property type="entry name" value="Pkinase"/>
    <property type="match status" value="1"/>
</dbReference>
<keyword evidence="6" id="KW-0597">Phosphoprotein</keyword>
<evidence type="ECO:0000256" key="2">
    <source>
        <dbReference type="ARBA" id="ARBA00006692"/>
    </source>
</evidence>
<evidence type="ECO:0000256" key="15">
    <source>
        <dbReference type="ARBA" id="ARBA00022871"/>
    </source>
</evidence>
<evidence type="ECO:0000256" key="8">
    <source>
        <dbReference type="ARBA" id="ARBA00022723"/>
    </source>
</evidence>
<keyword evidence="9" id="KW-0547">Nucleotide-binding</keyword>
<proteinExistence type="inferred from homology"/>
<dbReference type="GO" id="GO:0007283">
    <property type="term" value="P:spermatogenesis"/>
    <property type="evidence" value="ECO:0007669"/>
    <property type="project" value="UniProtKB-KW"/>
</dbReference>
<dbReference type="GO" id="GO:0000287">
    <property type="term" value="F:magnesium ion binding"/>
    <property type="evidence" value="ECO:0007669"/>
    <property type="project" value="UniProtKB-ARBA"/>
</dbReference>
<evidence type="ECO:0000259" key="18">
    <source>
        <dbReference type="PROSITE" id="PS50011"/>
    </source>
</evidence>
<keyword evidence="10" id="KW-0418">Kinase</keyword>
<dbReference type="PANTHER" id="PTHR24346">
    <property type="entry name" value="MAP/MICROTUBULE AFFINITY-REGULATING KINASE"/>
    <property type="match status" value="1"/>
</dbReference>
<keyword evidence="8" id="KW-0479">Metal-binding</keyword>
<dbReference type="GO" id="GO:0005737">
    <property type="term" value="C:cytoplasm"/>
    <property type="evidence" value="ECO:0007669"/>
    <property type="project" value="TreeGrafter"/>
</dbReference>
<evidence type="ECO:0000256" key="3">
    <source>
        <dbReference type="ARBA" id="ARBA00012513"/>
    </source>
</evidence>
<evidence type="ECO:0000256" key="5">
    <source>
        <dbReference type="ARBA" id="ARBA00022527"/>
    </source>
</evidence>
<keyword evidence="5" id="KW-0723">Serine/threonine-protein kinase</keyword>
<dbReference type="GO" id="GO:0030154">
    <property type="term" value="P:cell differentiation"/>
    <property type="evidence" value="ECO:0007669"/>
    <property type="project" value="UniProtKB-KW"/>
</dbReference>
<evidence type="ECO:0000313" key="19">
    <source>
        <dbReference type="Ensembl" id="ENSAOCP00000048246.1"/>
    </source>
</evidence>
<dbReference type="Proteomes" id="UP001501940">
    <property type="component" value="Chromosome 12"/>
</dbReference>
<keyword evidence="14" id="KW-0832">Ubl conjugation</keyword>
<reference evidence="19" key="2">
    <citation type="submission" date="2025-08" db="UniProtKB">
        <authorList>
            <consortium name="Ensembl"/>
        </authorList>
    </citation>
    <scope>IDENTIFICATION</scope>
</reference>
<dbReference type="Ensembl" id="ENSAOCT00000061437.1">
    <property type="protein sequence ID" value="ENSAOCP00000048246.1"/>
    <property type="gene ID" value="ENSAOCG00000031327.1"/>
</dbReference>
<keyword evidence="7" id="KW-0808">Transferase</keyword>
<evidence type="ECO:0000256" key="1">
    <source>
        <dbReference type="ARBA" id="ARBA00001946"/>
    </source>
</evidence>
<evidence type="ECO:0000256" key="7">
    <source>
        <dbReference type="ARBA" id="ARBA00022679"/>
    </source>
</evidence>
<dbReference type="AlphaFoldDB" id="A0AAQ5Y8R6"/>
<evidence type="ECO:0000256" key="17">
    <source>
        <dbReference type="ARBA" id="ARBA00048679"/>
    </source>
</evidence>
<dbReference type="EC" id="2.7.11.1" evidence="3"/>
<reference evidence="19" key="3">
    <citation type="submission" date="2025-09" db="UniProtKB">
        <authorList>
            <consortium name="Ensembl"/>
        </authorList>
    </citation>
    <scope>IDENTIFICATION</scope>
</reference>
<comment type="cofactor">
    <cofactor evidence="1">
        <name>Mg(2+)</name>
        <dbReference type="ChEBI" id="CHEBI:18420"/>
    </cofactor>
</comment>
<dbReference type="PROSITE" id="PS50011">
    <property type="entry name" value="PROTEIN_KINASE_DOM"/>
    <property type="match status" value="1"/>
</dbReference>
<comment type="catalytic activity">
    <reaction evidence="17">
        <text>L-seryl-[protein] + ATP = O-phospho-L-seryl-[protein] + ADP + H(+)</text>
        <dbReference type="Rhea" id="RHEA:17989"/>
        <dbReference type="Rhea" id="RHEA-COMP:9863"/>
        <dbReference type="Rhea" id="RHEA-COMP:11604"/>
        <dbReference type="ChEBI" id="CHEBI:15378"/>
        <dbReference type="ChEBI" id="CHEBI:29999"/>
        <dbReference type="ChEBI" id="CHEBI:30616"/>
        <dbReference type="ChEBI" id="CHEBI:83421"/>
        <dbReference type="ChEBI" id="CHEBI:456216"/>
        <dbReference type="EC" id="2.7.11.1"/>
    </reaction>
</comment>
<evidence type="ECO:0000256" key="10">
    <source>
        <dbReference type="ARBA" id="ARBA00022777"/>
    </source>
</evidence>
<keyword evidence="11" id="KW-0221">Differentiation</keyword>
<dbReference type="PROSITE" id="PS00108">
    <property type="entry name" value="PROTEIN_KINASE_ST"/>
    <property type="match status" value="1"/>
</dbReference>
<dbReference type="Gene3D" id="1.10.510.10">
    <property type="entry name" value="Transferase(Phosphotransferase) domain 1"/>
    <property type="match status" value="1"/>
</dbReference>
<comment type="catalytic activity">
    <reaction evidence="16">
        <text>L-threonyl-[protein] + ATP = O-phospho-L-threonyl-[protein] + ADP + H(+)</text>
        <dbReference type="Rhea" id="RHEA:46608"/>
        <dbReference type="Rhea" id="RHEA-COMP:11060"/>
        <dbReference type="Rhea" id="RHEA-COMP:11605"/>
        <dbReference type="ChEBI" id="CHEBI:15378"/>
        <dbReference type="ChEBI" id="CHEBI:30013"/>
        <dbReference type="ChEBI" id="CHEBI:30616"/>
        <dbReference type="ChEBI" id="CHEBI:61977"/>
        <dbReference type="ChEBI" id="CHEBI:456216"/>
        <dbReference type="EC" id="2.7.11.1"/>
    </reaction>
</comment>
<organism evidence="19 20">
    <name type="scientific">Amphiprion ocellaris</name>
    <name type="common">Clown anemonefish</name>
    <dbReference type="NCBI Taxonomy" id="80972"/>
    <lineage>
        <taxon>Eukaryota</taxon>
        <taxon>Metazoa</taxon>
        <taxon>Chordata</taxon>
        <taxon>Craniata</taxon>
        <taxon>Vertebrata</taxon>
        <taxon>Euteleostomi</taxon>
        <taxon>Actinopterygii</taxon>
        <taxon>Neopterygii</taxon>
        <taxon>Teleostei</taxon>
        <taxon>Neoteleostei</taxon>
        <taxon>Acanthomorphata</taxon>
        <taxon>Ovalentaria</taxon>
        <taxon>Pomacentridae</taxon>
        <taxon>Amphiprion</taxon>
    </lineage>
</organism>
<dbReference type="GeneTree" id="ENSGT00940000162226"/>
<keyword evidence="13" id="KW-0460">Magnesium</keyword>
<dbReference type="GO" id="GO:0000226">
    <property type="term" value="P:microtubule cytoskeleton organization"/>
    <property type="evidence" value="ECO:0007669"/>
    <property type="project" value="TreeGrafter"/>
</dbReference>
<evidence type="ECO:0000256" key="16">
    <source>
        <dbReference type="ARBA" id="ARBA00047899"/>
    </source>
</evidence>